<dbReference type="GO" id="GO:0016787">
    <property type="term" value="F:hydrolase activity"/>
    <property type="evidence" value="ECO:0007669"/>
    <property type="project" value="UniProtKB-KW"/>
</dbReference>
<comment type="caution">
    <text evidence="6">The sequence shown here is derived from an EMBL/GenBank/DDBJ whole genome shotgun (WGS) entry which is preliminary data.</text>
</comment>
<evidence type="ECO:0000256" key="4">
    <source>
        <dbReference type="ARBA" id="ARBA00022840"/>
    </source>
</evidence>
<dbReference type="Gene3D" id="3.40.50.300">
    <property type="entry name" value="P-loop containing nucleotide triphosphate hydrolases"/>
    <property type="match status" value="2"/>
</dbReference>
<dbReference type="GO" id="GO:0004386">
    <property type="term" value="F:helicase activity"/>
    <property type="evidence" value="ECO:0007669"/>
    <property type="project" value="UniProtKB-KW"/>
</dbReference>
<dbReference type="SUPFAM" id="SSF52540">
    <property type="entry name" value="P-loop containing nucleoside triphosphate hydrolases"/>
    <property type="match status" value="1"/>
</dbReference>
<keyword evidence="3" id="KW-0347">Helicase</keyword>
<dbReference type="AlphaFoldDB" id="A0AAD4TD07"/>
<keyword evidence="2" id="KW-0378">Hydrolase</keyword>
<dbReference type="Gene3D" id="1.10.10.160">
    <property type="match status" value="1"/>
</dbReference>
<reference evidence="6" key="1">
    <citation type="submission" date="2022-04" db="EMBL/GenBank/DDBJ databases">
        <title>A functionally conserved STORR gene fusion in Papaver species that diverged 16.8 million years ago.</title>
        <authorList>
            <person name="Catania T."/>
        </authorList>
    </citation>
    <scope>NUCLEOTIDE SEQUENCE</scope>
    <source>
        <strain evidence="6">S-188037</strain>
    </source>
</reference>
<dbReference type="InterPro" id="IPR013986">
    <property type="entry name" value="DExx_box_DNA_helicase_dom_sf"/>
</dbReference>
<evidence type="ECO:0000256" key="3">
    <source>
        <dbReference type="ARBA" id="ARBA00022806"/>
    </source>
</evidence>
<keyword evidence="1" id="KW-0547">Nucleotide-binding</keyword>
<organism evidence="6 7">
    <name type="scientific">Papaver atlanticum</name>
    <dbReference type="NCBI Taxonomy" id="357466"/>
    <lineage>
        <taxon>Eukaryota</taxon>
        <taxon>Viridiplantae</taxon>
        <taxon>Streptophyta</taxon>
        <taxon>Embryophyta</taxon>
        <taxon>Tracheophyta</taxon>
        <taxon>Spermatophyta</taxon>
        <taxon>Magnoliopsida</taxon>
        <taxon>Ranunculales</taxon>
        <taxon>Papaveraceae</taxon>
        <taxon>Papaveroideae</taxon>
        <taxon>Papaver</taxon>
    </lineage>
</organism>
<keyword evidence="7" id="KW-1185">Reference proteome</keyword>
<dbReference type="InterPro" id="IPR039904">
    <property type="entry name" value="TRANK1"/>
</dbReference>
<dbReference type="InterPro" id="IPR027417">
    <property type="entry name" value="P-loop_NTPase"/>
</dbReference>
<accession>A0AAD4TD07</accession>
<evidence type="ECO:0000313" key="6">
    <source>
        <dbReference type="EMBL" id="KAI3949300.1"/>
    </source>
</evidence>
<dbReference type="PANTHER" id="PTHR21529:SF4">
    <property type="entry name" value="TPR AND ANKYRIN REPEAT-CONTAINING PROTEIN 1"/>
    <property type="match status" value="1"/>
</dbReference>
<name>A0AAD4TD07_9MAGN</name>
<sequence>MTKKLDSSMVFTEIISHIKGGLFAGRLSDDRLSREEYILLSEGRVSSVSKERREMIYDIFLEYEKKKILNDEFDLADFVIDLHRRLKTGCYQGDEMDFVYIDEVQDLTMRQIGLLKYICRNFVEGFVFSGDTAQTIAGGVDFRFQDVRSLFYSEFILDSGSDGMGNAKHMDQSRISDIYHLNQNFRTHAGVLNLSESVIELLYIFFPHHIDNLSPETSLIYGEAPIWLESASDDNAIITIFGKSGENVGRSTSGFGAEQVILVRDDSVRKEIADHIGKQALVPTIAECKGLEFQDVLLYNFFGTSPLNSQWRVVYGYMKEQNLLDSNDAKFPKFSEEKHQILCSELKQLYVAITHTRQRLWICNAGYEQQRGMEFTRYQVISSVRETIPWGNLRCNSSSFSVADSKKFSERSFNFVASKIKEILSSKLEWLWKIDFDNMVYYPRLVFKLVLLVTLICLNSGCHFDLLYSLLSRYDITTVLPPTFVKILEKRGTRPFDKVLAESLETIGDPLVCLRSGDIQRVYLSHNVLEIYVDLIHSREDLLGMLYPENMECDRNDEMEIGSLSDGNVSFSNFDHMSCTEGPIESDDDIPDYDIERTEMETDTGNFDDESSMNLFKNTIRVYMFSKKTIGSICSFHTYKPQMKLDICICFVENALPSCKGEQWMREMKQLSFALSASDENPDVQYSQIDNCFKKLAARTPKLKKLLNGLLRMITNVKKPMTTKIKSEETLKSKKHAERDISLGVAAFS</sequence>
<keyword evidence="4" id="KW-0067">ATP-binding</keyword>
<dbReference type="Proteomes" id="UP001202328">
    <property type="component" value="Unassembled WGS sequence"/>
</dbReference>
<dbReference type="GO" id="GO:0005524">
    <property type="term" value="F:ATP binding"/>
    <property type="evidence" value="ECO:0007669"/>
    <property type="project" value="UniProtKB-KW"/>
</dbReference>
<feature type="domain" description="UvrD-like helicase ATP-binding" evidence="5">
    <location>
        <begin position="47"/>
        <end position="136"/>
    </location>
</feature>
<gene>
    <name evidence="6" type="ORF">MKW98_023237</name>
</gene>
<dbReference type="Pfam" id="PF00580">
    <property type="entry name" value="UvrD-helicase"/>
    <property type="match status" value="1"/>
</dbReference>
<proteinExistence type="predicted"/>
<dbReference type="InterPro" id="IPR014016">
    <property type="entry name" value="UvrD-like_ATP-bd"/>
</dbReference>
<evidence type="ECO:0000256" key="1">
    <source>
        <dbReference type="ARBA" id="ARBA00022741"/>
    </source>
</evidence>
<evidence type="ECO:0000256" key="2">
    <source>
        <dbReference type="ARBA" id="ARBA00022801"/>
    </source>
</evidence>
<evidence type="ECO:0000313" key="7">
    <source>
        <dbReference type="Proteomes" id="UP001202328"/>
    </source>
</evidence>
<dbReference type="PANTHER" id="PTHR21529">
    <property type="entry name" value="MAMMARY TURMOR VIRUS RECEPTOR HOMOLOG 1, 2 MTVR1, 2"/>
    <property type="match status" value="1"/>
</dbReference>
<protein>
    <recommendedName>
        <fullName evidence="5">UvrD-like helicase ATP-binding domain-containing protein</fullName>
    </recommendedName>
</protein>
<evidence type="ECO:0000259" key="5">
    <source>
        <dbReference type="Pfam" id="PF00580"/>
    </source>
</evidence>
<dbReference type="EMBL" id="JAJJMB010003142">
    <property type="protein sequence ID" value="KAI3949300.1"/>
    <property type="molecule type" value="Genomic_DNA"/>
</dbReference>